<dbReference type="Pfam" id="PF13453">
    <property type="entry name" value="Zn_ribbon_TFIIB"/>
    <property type="match status" value="1"/>
</dbReference>
<accession>A0A1J5E4Y6</accession>
<reference evidence="2 3" key="1">
    <citation type="journal article" date="2016" name="Environ. Microbiol.">
        <title>Genomic resolution of a cold subsurface aquifer community provides metabolic insights for novel microbes adapted to high CO concentrations.</title>
        <authorList>
            <person name="Probst A.J."/>
            <person name="Castelle C.J."/>
            <person name="Singh A."/>
            <person name="Brown C.T."/>
            <person name="Anantharaman K."/>
            <person name="Sharon I."/>
            <person name="Hug L.A."/>
            <person name="Burstein D."/>
            <person name="Emerson J.B."/>
            <person name="Thomas B.C."/>
            <person name="Banfield J.F."/>
        </authorList>
    </citation>
    <scope>NUCLEOTIDE SEQUENCE [LARGE SCALE GENOMIC DNA]</scope>
    <source>
        <strain evidence="2">CG2_30_40_21</strain>
    </source>
</reference>
<dbReference type="AlphaFoldDB" id="A0A1J5E4Y6"/>
<dbReference type="Proteomes" id="UP000183085">
    <property type="component" value="Unassembled WGS sequence"/>
</dbReference>
<evidence type="ECO:0000259" key="1">
    <source>
        <dbReference type="Pfam" id="PF13453"/>
    </source>
</evidence>
<organism evidence="2 3">
    <name type="scientific">Candidatus Desantisbacteria bacterium CG2_30_40_21</name>
    <dbReference type="NCBI Taxonomy" id="1817895"/>
    <lineage>
        <taxon>Bacteria</taxon>
        <taxon>Candidatus Desantisiibacteriota</taxon>
    </lineage>
</organism>
<feature type="domain" description="Transcription factor zinc-finger" evidence="1">
    <location>
        <begin position="46"/>
        <end position="85"/>
    </location>
</feature>
<proteinExistence type="predicted"/>
<protein>
    <recommendedName>
        <fullName evidence="1">Transcription factor zinc-finger domain-containing protein</fullName>
    </recommendedName>
</protein>
<dbReference type="EMBL" id="MNYI01000198">
    <property type="protein sequence ID" value="OIP37760.1"/>
    <property type="molecule type" value="Genomic_DNA"/>
</dbReference>
<comment type="caution">
    <text evidence="2">The sequence shown here is derived from an EMBL/GenBank/DDBJ whole genome shotgun (WGS) entry which is preliminary data.</text>
</comment>
<sequence>MEKGKSIKVEQETSWFKEHEQELIEKAKEKKKIEETDALKKAHYMHCPKCGHMLCEFMIEHISLDKCEGCEGIWLDRGKLDGLMKHSEKKKNNFFTQLFSHS</sequence>
<gene>
    <name evidence="2" type="ORF">AUJ95_07760</name>
</gene>
<dbReference type="InterPro" id="IPR027392">
    <property type="entry name" value="TF_Znf"/>
</dbReference>
<evidence type="ECO:0000313" key="3">
    <source>
        <dbReference type="Proteomes" id="UP000183085"/>
    </source>
</evidence>
<evidence type="ECO:0000313" key="2">
    <source>
        <dbReference type="EMBL" id="OIP37760.1"/>
    </source>
</evidence>
<name>A0A1J5E4Y6_9BACT</name>
<dbReference type="STRING" id="1817895.AUJ95_07760"/>